<evidence type="ECO:0000256" key="6">
    <source>
        <dbReference type="SAM" id="Coils"/>
    </source>
</evidence>
<dbReference type="PANTHER" id="PTHR47972:SF16">
    <property type="entry name" value="KINESIN-LIKE PROTEIN"/>
    <property type="match status" value="1"/>
</dbReference>
<name>A0AAD9V6A4_ACRCE</name>
<dbReference type="Gene3D" id="3.40.850.10">
    <property type="entry name" value="Kinesin motor domain"/>
    <property type="match status" value="1"/>
</dbReference>
<feature type="compositionally biased region" description="Low complexity" evidence="7">
    <location>
        <begin position="98"/>
        <end position="108"/>
    </location>
</feature>
<dbReference type="SUPFAM" id="SSF52540">
    <property type="entry name" value="P-loop containing nucleoside triphosphate hydrolases"/>
    <property type="match status" value="1"/>
</dbReference>
<feature type="compositionally biased region" description="Polar residues" evidence="7">
    <location>
        <begin position="110"/>
        <end position="120"/>
    </location>
</feature>
<feature type="compositionally biased region" description="Basic and acidic residues" evidence="7">
    <location>
        <begin position="1068"/>
        <end position="1096"/>
    </location>
</feature>
<dbReference type="GO" id="GO:0008017">
    <property type="term" value="F:microtubule binding"/>
    <property type="evidence" value="ECO:0007669"/>
    <property type="project" value="InterPro"/>
</dbReference>
<dbReference type="InterPro" id="IPR031852">
    <property type="entry name" value="Vik1/Cik1_MT-bd"/>
</dbReference>
<dbReference type="PROSITE" id="PS50067">
    <property type="entry name" value="KINESIN_MOTOR_2"/>
    <property type="match status" value="1"/>
</dbReference>
<feature type="compositionally biased region" description="Polar residues" evidence="7">
    <location>
        <begin position="215"/>
        <end position="236"/>
    </location>
</feature>
<feature type="region of interest" description="Disordered" evidence="7">
    <location>
        <begin position="1155"/>
        <end position="1202"/>
    </location>
</feature>
<evidence type="ECO:0000256" key="3">
    <source>
        <dbReference type="ARBA" id="ARBA00022840"/>
    </source>
</evidence>
<dbReference type="InterPro" id="IPR027417">
    <property type="entry name" value="P-loop_NTPase"/>
</dbReference>
<evidence type="ECO:0000256" key="2">
    <source>
        <dbReference type="ARBA" id="ARBA00022741"/>
    </source>
</evidence>
<feature type="compositionally biased region" description="Basic and acidic residues" evidence="7">
    <location>
        <begin position="1127"/>
        <end position="1141"/>
    </location>
</feature>
<evidence type="ECO:0000313" key="10">
    <source>
        <dbReference type="Proteomes" id="UP001249851"/>
    </source>
</evidence>
<evidence type="ECO:0000256" key="4">
    <source>
        <dbReference type="ARBA" id="ARBA00023212"/>
    </source>
</evidence>
<feature type="region of interest" description="Disordered" evidence="7">
    <location>
        <begin position="1110"/>
        <end position="1141"/>
    </location>
</feature>
<feature type="compositionally biased region" description="Polar residues" evidence="7">
    <location>
        <begin position="76"/>
        <end position="88"/>
    </location>
</feature>
<keyword evidence="3 5" id="KW-0067">ATP-binding</keyword>
<feature type="region of interest" description="Disordered" evidence="7">
    <location>
        <begin position="883"/>
        <end position="905"/>
    </location>
</feature>
<reference evidence="9" key="1">
    <citation type="journal article" date="2023" name="G3 (Bethesda)">
        <title>Whole genome assembly and annotation of the endangered Caribbean coral Acropora cervicornis.</title>
        <authorList>
            <person name="Selwyn J.D."/>
            <person name="Vollmer S.V."/>
        </authorList>
    </citation>
    <scope>NUCLEOTIDE SEQUENCE</scope>
    <source>
        <strain evidence="9">K2</strain>
    </source>
</reference>
<dbReference type="SMART" id="SM00129">
    <property type="entry name" value="KISc"/>
    <property type="match status" value="1"/>
</dbReference>
<protein>
    <submittedName>
        <fullName evidence="9">Centromere-associated protein E</fullName>
    </submittedName>
</protein>
<feature type="compositionally biased region" description="Polar residues" evidence="7">
    <location>
        <begin position="1053"/>
        <end position="1065"/>
    </location>
</feature>
<dbReference type="GO" id="GO:0003777">
    <property type="term" value="F:microtubule motor activity"/>
    <property type="evidence" value="ECO:0007669"/>
    <property type="project" value="InterPro"/>
</dbReference>
<dbReference type="InterPro" id="IPR027640">
    <property type="entry name" value="Kinesin-like_fam"/>
</dbReference>
<dbReference type="InterPro" id="IPR001752">
    <property type="entry name" value="Kinesin_motor_dom"/>
</dbReference>
<feature type="compositionally biased region" description="Basic and acidic residues" evidence="7">
    <location>
        <begin position="760"/>
        <end position="780"/>
    </location>
</feature>
<feature type="compositionally biased region" description="Basic and acidic residues" evidence="7">
    <location>
        <begin position="1186"/>
        <end position="1202"/>
    </location>
</feature>
<dbReference type="EMBL" id="JARQWQ010000027">
    <property type="protein sequence ID" value="KAK2562861.1"/>
    <property type="molecule type" value="Genomic_DNA"/>
</dbReference>
<comment type="similarity">
    <text evidence="5">Belongs to the TRAFAC class myosin-kinesin ATPase superfamily. Kinesin family.</text>
</comment>
<feature type="region of interest" description="Disordered" evidence="7">
    <location>
        <begin position="749"/>
        <end position="780"/>
    </location>
</feature>
<feature type="region of interest" description="Disordered" evidence="7">
    <location>
        <begin position="1"/>
        <end position="288"/>
    </location>
</feature>
<feature type="compositionally biased region" description="Basic and acidic residues" evidence="7">
    <location>
        <begin position="142"/>
        <end position="157"/>
    </location>
</feature>
<dbReference type="GO" id="GO:0005856">
    <property type="term" value="C:cytoskeleton"/>
    <property type="evidence" value="ECO:0007669"/>
    <property type="project" value="UniProtKB-SubCell"/>
</dbReference>
<keyword evidence="5" id="KW-0505">Motor protein</keyword>
<feature type="coiled-coil region" evidence="6">
    <location>
        <begin position="440"/>
        <end position="561"/>
    </location>
</feature>
<dbReference type="Proteomes" id="UP001249851">
    <property type="component" value="Unassembled WGS sequence"/>
</dbReference>
<keyword evidence="4" id="KW-0963">Cytoplasm</keyword>
<sequence length="1395" mass="157629">MMATRNPKVSPKRKVSKPKAHESSLSKDQAWTDTDDTEGTKESGESSDQTFKDTSTELPMKGSLISVREADEFNRTEFNNEISESITNGVHDVHQTTDTELPQTTDTEAVNGTETDSLGSMDSGARRRIKRNAVAPMTDIDDGGHQTDPEVESKKDAWSIMETDADVESNAASSRPSSAHNRGKQRPATSLPRQVAHTAPVPRPRTAPAIDYRSQPRQRPGTSNSSHPKSSGSLPQPRTEEESSEPDAPLAVTNGEVVPWEEPSPYSSEGIQDRESSSSRSSGLLAPPQLQGEQNAYIPYIYAKDCIQRVMDDMKKMKSSHVKVIDRIQDQYKAMEDDIQAKFNTFVLNLRNEYSNKVTTFRQVITIHREDTLRSNTYWEDTVKSLQAKNQSLLKEKRDLLVKNRDEFFQLEQEKITVVQDLTRMLDEKHAKYTLLLADFKSEQVKVQELEEKLKALEEQRLKQLEESQSSHQDEISALKAKHEEEVTELKQQLELAQREKQEKEEDHQKLLNVQNEEEIKKINELTEKHTNEVEILKADQQKLQEEIEALKAVAATATVTAAVVTTETVKSGPSETQIGEVSKEIKQVEVKEQSEETVEQASPVAADVTMATVTVLDNAEKERLSQEIAALQDEIQKSNVEITRYRKELEQGKEHVSNLEGEVSHLGKEKARFEKQAAENKQELRETRQQCTALREQLQSLLAVTAAAGQIDNNETAEKLQAAEAEKQSLIDEQNRMKEELEKWKEQYRMEHEGEEPTSDDRSEEVQAMVEKLEKEEEKLKKTENTIAVMTMLKDGTVPETISTSGVSDNSKVEELEDRINQLEAARDELVVSVEKLTKEKEALEETLSEQSESNKELIEKNSELEEKVNDLEKENETLRNELDEIGEGGSVPTPAFSSDGQDVEGISNRLSELEEELNKANSELEQEKATALARIEEIEALKKELASLKEGSSGEVDDLKAQLVSTKEILEADIKNKEEALVEAKKRIEELEKKLLENVPIDTAKEIGAYQEKMATLEKDKASALKETLTLKASVTTLTSKVETLSKNIEQQKQTEQELQNANAKMRSERVKELKDVKDKAEAKSKKQIEESNKKIQALQKRIKELEASGVKPQESKIDTGMAIKRRDSRAAADLEKAQKEKEKLQAQIEALKKAAQEDHSKIKQLEKDVKEAQAKAKPAGPSAEERAASKKQEKQLKDLQKTLEMEKKKFEKVKETLGKTEEELKDLKKEHDALISESKKNKETLSKLETAAQEGLAAQEKVEDLTKEVKSLREENKSLYDNYNSERILRKKYYNMIEDMKGKIRVYCRARPLSKSEKERGNVSCIKSPDEYTVVVETSRGPKDFQYDQVFTPEHGQEKVFEDTNNLIQSAVDGYNVCIFAYGQTGSGKTYP</sequence>
<proteinExistence type="inferred from homology"/>
<feature type="compositionally biased region" description="Low complexity" evidence="7">
    <location>
        <begin position="196"/>
        <end position="209"/>
    </location>
</feature>
<feature type="compositionally biased region" description="Basic and acidic residues" evidence="7">
    <location>
        <begin position="38"/>
        <end position="55"/>
    </location>
</feature>
<comment type="subcellular location">
    <subcellularLocation>
        <location evidence="1">Cytoplasm</location>
        <location evidence="1">Cytoskeleton</location>
    </subcellularLocation>
</comment>
<comment type="caution">
    <text evidence="9">The sequence shown here is derived from an EMBL/GenBank/DDBJ whole genome shotgun (WGS) entry which is preliminary data.</text>
</comment>
<keyword evidence="2 5" id="KW-0547">Nucleotide-binding</keyword>
<dbReference type="Pfam" id="PF16796">
    <property type="entry name" value="Microtub_bd"/>
    <property type="match status" value="1"/>
</dbReference>
<feature type="compositionally biased region" description="Basic and acidic residues" evidence="7">
    <location>
        <begin position="854"/>
        <end position="871"/>
    </location>
</feature>
<organism evidence="9 10">
    <name type="scientific">Acropora cervicornis</name>
    <name type="common">Staghorn coral</name>
    <dbReference type="NCBI Taxonomy" id="6130"/>
    <lineage>
        <taxon>Eukaryota</taxon>
        <taxon>Metazoa</taxon>
        <taxon>Cnidaria</taxon>
        <taxon>Anthozoa</taxon>
        <taxon>Hexacorallia</taxon>
        <taxon>Scleractinia</taxon>
        <taxon>Astrocoeniina</taxon>
        <taxon>Acroporidae</taxon>
        <taxon>Acropora</taxon>
    </lineage>
</organism>
<feature type="domain" description="Kinesin motor" evidence="8">
    <location>
        <begin position="1306"/>
        <end position="1395"/>
    </location>
</feature>
<dbReference type="GO" id="GO:0007018">
    <property type="term" value="P:microtubule-based movement"/>
    <property type="evidence" value="ECO:0007669"/>
    <property type="project" value="InterPro"/>
</dbReference>
<feature type="compositionally biased region" description="Basic and acidic residues" evidence="7">
    <location>
        <begin position="1155"/>
        <end position="1177"/>
    </location>
</feature>
<feature type="binding site" evidence="5">
    <location>
        <begin position="1386"/>
        <end position="1393"/>
    </location>
    <ligand>
        <name>ATP</name>
        <dbReference type="ChEBI" id="CHEBI:30616"/>
    </ligand>
</feature>
<evidence type="ECO:0000313" key="9">
    <source>
        <dbReference type="EMBL" id="KAK2562861.1"/>
    </source>
</evidence>
<feature type="region of interest" description="Disordered" evidence="7">
    <location>
        <begin position="1053"/>
        <end position="1096"/>
    </location>
</feature>
<evidence type="ECO:0000259" key="8">
    <source>
        <dbReference type="PROSITE" id="PS50067"/>
    </source>
</evidence>
<feature type="compositionally biased region" description="Polar residues" evidence="7">
    <location>
        <begin position="170"/>
        <end position="180"/>
    </location>
</feature>
<feature type="region of interest" description="Disordered" evidence="7">
    <location>
        <begin position="845"/>
        <end position="871"/>
    </location>
</feature>
<keyword evidence="6" id="KW-0175">Coiled coil</keyword>
<gene>
    <name evidence="9" type="ORF">P5673_013822</name>
</gene>
<keyword evidence="4" id="KW-0206">Cytoskeleton</keyword>
<reference evidence="9" key="2">
    <citation type="journal article" date="2023" name="Science">
        <title>Genomic signatures of disease resistance in endangered staghorn corals.</title>
        <authorList>
            <person name="Vollmer S.V."/>
            <person name="Selwyn J.D."/>
            <person name="Despard B.A."/>
            <person name="Roesel C.L."/>
        </authorList>
    </citation>
    <scope>NUCLEOTIDE SEQUENCE</scope>
    <source>
        <strain evidence="9">K2</strain>
    </source>
</reference>
<evidence type="ECO:0000256" key="7">
    <source>
        <dbReference type="SAM" id="MobiDB-lite"/>
    </source>
</evidence>
<dbReference type="GO" id="GO:0005524">
    <property type="term" value="F:ATP binding"/>
    <property type="evidence" value="ECO:0007669"/>
    <property type="project" value="UniProtKB-UniRule"/>
</dbReference>
<evidence type="ECO:0000256" key="1">
    <source>
        <dbReference type="ARBA" id="ARBA00004245"/>
    </source>
</evidence>
<accession>A0AAD9V6A4</accession>
<keyword evidence="10" id="KW-1185">Reference proteome</keyword>
<dbReference type="PANTHER" id="PTHR47972">
    <property type="entry name" value="KINESIN-LIKE PROTEIN KLP-3"/>
    <property type="match status" value="1"/>
</dbReference>
<dbReference type="InterPro" id="IPR036961">
    <property type="entry name" value="Kinesin_motor_dom_sf"/>
</dbReference>
<evidence type="ECO:0000256" key="5">
    <source>
        <dbReference type="PROSITE-ProRule" id="PRU00283"/>
    </source>
</evidence>
<dbReference type="Gene3D" id="1.10.287.1490">
    <property type="match status" value="1"/>
</dbReference>